<dbReference type="EMBL" id="JAURUE010000005">
    <property type="protein sequence ID" value="MDP9616483.1"/>
    <property type="molecule type" value="Genomic_DNA"/>
</dbReference>
<protein>
    <recommendedName>
        <fullName evidence="4">Secreted protein</fullName>
    </recommendedName>
</protein>
<evidence type="ECO:0000313" key="2">
    <source>
        <dbReference type="EMBL" id="MDP9616483.1"/>
    </source>
</evidence>
<evidence type="ECO:0000256" key="1">
    <source>
        <dbReference type="SAM" id="MobiDB-lite"/>
    </source>
</evidence>
<evidence type="ECO:0000313" key="3">
    <source>
        <dbReference type="Proteomes" id="UP001234880"/>
    </source>
</evidence>
<evidence type="ECO:0008006" key="4">
    <source>
        <dbReference type="Google" id="ProtNLM"/>
    </source>
</evidence>
<organism evidence="2 3">
    <name type="scientific">Streptomyces demainii</name>
    <dbReference type="NCBI Taxonomy" id="588122"/>
    <lineage>
        <taxon>Bacteria</taxon>
        <taxon>Bacillati</taxon>
        <taxon>Actinomycetota</taxon>
        <taxon>Actinomycetes</taxon>
        <taxon>Kitasatosporales</taxon>
        <taxon>Streptomycetaceae</taxon>
        <taxon>Streptomyces</taxon>
    </lineage>
</organism>
<keyword evidence="3" id="KW-1185">Reference proteome</keyword>
<gene>
    <name evidence="2" type="ORF">JOF35_008841</name>
</gene>
<dbReference type="Proteomes" id="UP001234880">
    <property type="component" value="Unassembled WGS sequence"/>
</dbReference>
<accession>A0ABT9L702</accession>
<name>A0ABT9L702_9ACTN</name>
<reference evidence="2 3" key="1">
    <citation type="submission" date="2023-07" db="EMBL/GenBank/DDBJ databases">
        <title>Sequencing the genomes of 1000 actinobacteria strains.</title>
        <authorList>
            <person name="Klenk H.-P."/>
        </authorList>
    </citation>
    <scope>NUCLEOTIDE SEQUENCE [LARGE SCALE GENOMIC DNA]</scope>
    <source>
        <strain evidence="2 3">DSM 41600</strain>
    </source>
</reference>
<feature type="region of interest" description="Disordered" evidence="1">
    <location>
        <begin position="82"/>
        <end position="118"/>
    </location>
</feature>
<comment type="caution">
    <text evidence="2">The sequence shown here is derived from an EMBL/GenBank/DDBJ whole genome shotgun (WGS) entry which is preliminary data.</text>
</comment>
<feature type="compositionally biased region" description="Basic and acidic residues" evidence="1">
    <location>
        <begin position="95"/>
        <end position="112"/>
    </location>
</feature>
<sequence length="141" mass="14454">MMHAHELFGQCVVVVVVIEAELAAVPEMLEQPGIGGGAAAHQHGHTRPVAFGTGHDLVSCQLQPDGDAARGVLVLRVDQGGRRLTRGPADTDSGVEIHDASRQEHGGGDRDGVAGAAGDVGQLHGTDCGHGHVLVPWGVTT</sequence>
<proteinExistence type="predicted"/>